<organism evidence="1">
    <name type="scientific">Desulfamplus magnetovallimortis</name>
    <dbReference type="NCBI Taxonomy" id="1246637"/>
    <lineage>
        <taxon>Bacteria</taxon>
        <taxon>Pseudomonadati</taxon>
        <taxon>Thermodesulfobacteriota</taxon>
        <taxon>Desulfobacteria</taxon>
        <taxon>Desulfobacterales</taxon>
        <taxon>Desulfobacteraceae</taxon>
        <taxon>Desulfamplus</taxon>
    </lineage>
</organism>
<dbReference type="OrthoDB" id="119701at2"/>
<dbReference type="InterPro" id="IPR052947">
    <property type="entry name" value="T6SS_Hcp1_domain"/>
</dbReference>
<protein>
    <submittedName>
        <fullName evidence="1">Type VI secretion system effector, Hcp1 family</fullName>
    </submittedName>
</protein>
<reference evidence="2 3" key="3">
    <citation type="submission" date="2017-03" db="EMBL/GenBank/DDBJ databases">
        <authorList>
            <person name="Afonso C.L."/>
            <person name="Miller P.J."/>
            <person name="Scott M.A."/>
            <person name="Spackman E."/>
            <person name="Goraichik I."/>
            <person name="Dimitrov K.M."/>
            <person name="Suarez D.L."/>
            <person name="Swayne D.E."/>
        </authorList>
    </citation>
    <scope>NUCLEOTIDE SEQUENCE [LARGE SCALE GENOMIC DNA]</scope>
    <source>
        <strain evidence="2">PRJEB14757</strain>
    </source>
</reference>
<evidence type="ECO:0000313" key="2">
    <source>
        <dbReference type="EMBL" id="SLM32870.1"/>
    </source>
</evidence>
<dbReference type="EMBL" id="HF547348">
    <property type="protein sequence ID" value="CCO06819.1"/>
    <property type="molecule type" value="Genomic_DNA"/>
</dbReference>
<dbReference type="STRING" id="1246637.MTBBW1_80213"/>
<dbReference type="Gene3D" id="2.30.110.20">
    <property type="entry name" value="Hcp1-like"/>
    <property type="match status" value="1"/>
</dbReference>
<evidence type="ECO:0000313" key="1">
    <source>
        <dbReference type="EMBL" id="CCO06819.1"/>
    </source>
</evidence>
<reference evidence="1" key="2">
    <citation type="submission" date="2012-12" db="EMBL/GenBank/DDBJ databases">
        <title>Region harboring genes involved in magnetosome formation of Candidatus Desulfamplus magnetosmortis.</title>
        <authorList>
            <person name="Lefevre C.T."/>
            <person name="Bazylinski D.A."/>
        </authorList>
    </citation>
    <scope>NUCLEOTIDE SEQUENCE</scope>
    <source>
        <strain evidence="1">BW-1</strain>
    </source>
</reference>
<dbReference type="Pfam" id="PF05638">
    <property type="entry name" value="T6SS_HCP"/>
    <property type="match status" value="1"/>
</dbReference>
<reference evidence="1" key="1">
    <citation type="submission" date="2012-10" db="EMBL/GenBank/DDBJ databases">
        <authorList>
            <person name="Lefevre C."/>
        </authorList>
    </citation>
    <scope>NUCLEOTIDE SEQUENCE</scope>
    <source>
        <strain evidence="1">BW-1</strain>
    </source>
</reference>
<accession>L0R4M1</accession>
<proteinExistence type="predicted"/>
<dbReference type="RefSeq" id="WP_080798574.1">
    <property type="nucleotide sequence ID" value="NZ_LT828540.1"/>
</dbReference>
<dbReference type="InterPro" id="IPR008514">
    <property type="entry name" value="T6SS_Hcp"/>
</dbReference>
<dbReference type="InterPro" id="IPR036624">
    <property type="entry name" value="Hcp1-lik_sf"/>
</dbReference>
<dbReference type="Proteomes" id="UP000191931">
    <property type="component" value="Unassembled WGS sequence"/>
</dbReference>
<dbReference type="PANTHER" id="PTHR34319:SF6">
    <property type="entry name" value="MAJOR EXPORTED PROTEIN"/>
    <property type="match status" value="1"/>
</dbReference>
<evidence type="ECO:0000313" key="3">
    <source>
        <dbReference type="Proteomes" id="UP000191931"/>
    </source>
</evidence>
<dbReference type="EMBL" id="FWEV01000325">
    <property type="protein sequence ID" value="SLM32870.1"/>
    <property type="molecule type" value="Genomic_DNA"/>
</dbReference>
<name>L0R4M1_9BACT</name>
<gene>
    <name evidence="1" type="ORF">DEMABW1_80213</name>
    <name evidence="2" type="ORF">MTBBW1_80213</name>
</gene>
<dbReference type="PANTHER" id="PTHR34319">
    <property type="entry name" value="MAJOR EXPORTED PROTEIN"/>
    <property type="match status" value="1"/>
</dbReference>
<keyword evidence="3" id="KW-1185">Reference proteome</keyword>
<sequence>MAMTSYLKVEGNEQGQIKGDCIQQGREDLILVYSIDHKVEIPRDTHTGLPTGQRIHKPFQVIKHKDKASPGLFQACCTGEQMKVELKFFRINDTGKEEHYFTIKLEKAIIVEMQESNPLTFLEENKPYKDMESILFTYSKIIWTYEPDGIETEDSWETPNA</sequence>
<dbReference type="SUPFAM" id="SSF141452">
    <property type="entry name" value="Hcp1-like"/>
    <property type="match status" value="1"/>
</dbReference>
<dbReference type="AlphaFoldDB" id="L0R4M1"/>
<dbReference type="NCBIfam" id="TIGR03344">
    <property type="entry name" value="VI_effect_Hcp1"/>
    <property type="match status" value="1"/>
</dbReference>